<accession>A0AA39HHL6</accession>
<comment type="caution">
    <text evidence="2">The sequence shown here is derived from an EMBL/GenBank/DDBJ whole genome shotgun (WGS) entry which is preliminary data.</text>
</comment>
<dbReference type="Proteomes" id="UP001175271">
    <property type="component" value="Unassembled WGS sequence"/>
</dbReference>
<feature type="signal peptide" evidence="1">
    <location>
        <begin position="1"/>
        <end position="20"/>
    </location>
</feature>
<keyword evidence="1" id="KW-0732">Signal</keyword>
<sequence length="133" mass="14833">MRQIGITVILTLISAWSALAETSHCARDYADLLSWTGSPQVCAYIYEGQDCGGVQGILKANRVTHEADYFYEIDVRSILVKEGCTIDVLRSILLFPGAERLKLEGRPEVHNMDWTLIKSIHSLSCYCGQISSH</sequence>
<evidence type="ECO:0000256" key="1">
    <source>
        <dbReference type="SAM" id="SignalP"/>
    </source>
</evidence>
<organism evidence="2 3">
    <name type="scientific">Steinernema hermaphroditum</name>
    <dbReference type="NCBI Taxonomy" id="289476"/>
    <lineage>
        <taxon>Eukaryota</taxon>
        <taxon>Metazoa</taxon>
        <taxon>Ecdysozoa</taxon>
        <taxon>Nematoda</taxon>
        <taxon>Chromadorea</taxon>
        <taxon>Rhabditida</taxon>
        <taxon>Tylenchina</taxon>
        <taxon>Panagrolaimomorpha</taxon>
        <taxon>Strongyloidoidea</taxon>
        <taxon>Steinernematidae</taxon>
        <taxon>Steinernema</taxon>
    </lineage>
</organism>
<evidence type="ECO:0000313" key="3">
    <source>
        <dbReference type="Proteomes" id="UP001175271"/>
    </source>
</evidence>
<proteinExistence type="predicted"/>
<gene>
    <name evidence="2" type="ORF">QR680_018318</name>
</gene>
<protein>
    <submittedName>
        <fullName evidence="2">Uncharacterized protein</fullName>
    </submittedName>
</protein>
<dbReference type="EMBL" id="JAUCMV010000004">
    <property type="protein sequence ID" value="KAK0406015.1"/>
    <property type="molecule type" value="Genomic_DNA"/>
</dbReference>
<evidence type="ECO:0000313" key="2">
    <source>
        <dbReference type="EMBL" id="KAK0406015.1"/>
    </source>
</evidence>
<feature type="chain" id="PRO_5041261160" evidence="1">
    <location>
        <begin position="21"/>
        <end position="133"/>
    </location>
</feature>
<reference evidence="2" key="1">
    <citation type="submission" date="2023-06" db="EMBL/GenBank/DDBJ databases">
        <title>Genomic analysis of the entomopathogenic nematode Steinernema hermaphroditum.</title>
        <authorList>
            <person name="Schwarz E.M."/>
            <person name="Heppert J.K."/>
            <person name="Baniya A."/>
            <person name="Schwartz H.T."/>
            <person name="Tan C.-H."/>
            <person name="Antoshechkin I."/>
            <person name="Sternberg P.W."/>
            <person name="Goodrich-Blair H."/>
            <person name="Dillman A.R."/>
        </authorList>
    </citation>
    <scope>NUCLEOTIDE SEQUENCE</scope>
    <source>
        <strain evidence="2">PS9179</strain>
        <tissue evidence="2">Whole animal</tissue>
    </source>
</reference>
<name>A0AA39HHL6_9BILA</name>
<dbReference type="AlphaFoldDB" id="A0AA39HHL6"/>
<keyword evidence="3" id="KW-1185">Reference proteome</keyword>